<dbReference type="Pfam" id="PF16901">
    <property type="entry name" value="DAO_C"/>
    <property type="match status" value="1"/>
</dbReference>
<evidence type="ECO:0000256" key="3">
    <source>
        <dbReference type="ARBA" id="ARBA00022630"/>
    </source>
</evidence>
<dbReference type="Gene3D" id="1.10.8.870">
    <property type="entry name" value="Alpha-glycerophosphate oxidase, cap domain"/>
    <property type="match status" value="1"/>
</dbReference>
<evidence type="ECO:0000256" key="2">
    <source>
        <dbReference type="ARBA" id="ARBA00007330"/>
    </source>
</evidence>
<evidence type="ECO:0000259" key="6">
    <source>
        <dbReference type="Pfam" id="PF01266"/>
    </source>
</evidence>
<evidence type="ECO:0000313" key="8">
    <source>
        <dbReference type="EMBL" id="CAB4578187.1"/>
    </source>
</evidence>
<proteinExistence type="inferred from homology"/>
<organism evidence="8">
    <name type="scientific">freshwater metagenome</name>
    <dbReference type="NCBI Taxonomy" id="449393"/>
    <lineage>
        <taxon>unclassified sequences</taxon>
        <taxon>metagenomes</taxon>
        <taxon>ecological metagenomes</taxon>
    </lineage>
</organism>
<comment type="similarity">
    <text evidence="2">Belongs to the FAD-dependent glycerol-3-phosphate dehydrogenase family.</text>
</comment>
<dbReference type="EMBL" id="CAEZSR010000134">
    <property type="protein sequence ID" value="CAB4578187.1"/>
    <property type="molecule type" value="Genomic_DNA"/>
</dbReference>
<dbReference type="InterPro" id="IPR000447">
    <property type="entry name" value="G3P_DH_FAD-dep"/>
</dbReference>
<dbReference type="SUPFAM" id="SSF54373">
    <property type="entry name" value="FAD-linked reductases, C-terminal domain"/>
    <property type="match status" value="1"/>
</dbReference>
<dbReference type="SUPFAM" id="SSF51905">
    <property type="entry name" value="FAD/NAD(P)-binding domain"/>
    <property type="match status" value="1"/>
</dbReference>
<dbReference type="PRINTS" id="PR01001">
    <property type="entry name" value="FADG3PDH"/>
</dbReference>
<protein>
    <submittedName>
        <fullName evidence="8">Unannotated protein</fullName>
    </submittedName>
</protein>
<keyword evidence="3" id="KW-0285">Flavoprotein</keyword>
<feature type="domain" description="FAD dependent oxidoreductase" evidence="6">
    <location>
        <begin position="15"/>
        <end position="404"/>
    </location>
</feature>
<dbReference type="Gene3D" id="3.30.9.10">
    <property type="entry name" value="D-Amino Acid Oxidase, subunit A, domain 2"/>
    <property type="match status" value="1"/>
</dbReference>
<evidence type="ECO:0000259" key="7">
    <source>
        <dbReference type="Pfam" id="PF16901"/>
    </source>
</evidence>
<dbReference type="GO" id="GO:0046168">
    <property type="term" value="P:glycerol-3-phosphate catabolic process"/>
    <property type="evidence" value="ECO:0007669"/>
    <property type="project" value="TreeGrafter"/>
</dbReference>
<sequence length="575" mass="63184">MRIERDLAQLTQPFDVIVVGGGITGVNVAREAAGRGLRTLVVDKGDFGHGTSSATSKLIHGGIRYLETYEFGVVRESLRERRVLALAAPHLVQQQRFLMPAWRWSKPPTALIGAGVLLYTALGFDRNRHMPADMRIPMPSWLSRDKTLAAVPWLDPDQLQGAYAYHDTFNLHPERLLLAFLQSAVDVGAVALNHVEAVGFLFDRDPAVGGDVTVQGLQVLDRLTGERHQVRGRAVVNAAGPWMDLVLRDLGRSMGVKVNRSKGVHLLTKPVAGQAQVRDTVFARARSGHHVIVSPWQGHSFIGPTDTHVDDAPDAVRADRSDVELILGTLNDTISAGYPKMTEEDIEATTVGIRPLIVDESKDSYTTSRRHELYDHAPSGVQHLWSIGGGKWTTGRALGVETVETLLKSAALRDLPVREFDSRRATAHGAFAWAEDARPYFDAVVRSRPTLPLDDVTRLHLARLYGTDHERILDLVEREPSLAARISDRPDRLDIAAQVVFAVTDEAACTLSDVLDRRLVIGTLGRVDRTEVERVALLMAPLRGWSVEATTAAVEAELGRRAAVELRWRGTTTGA</sequence>
<gene>
    <name evidence="8" type="ORF">UFOPK1493_02863</name>
</gene>
<dbReference type="InterPro" id="IPR006076">
    <property type="entry name" value="FAD-dep_OxRdtase"/>
</dbReference>
<dbReference type="PANTHER" id="PTHR11985">
    <property type="entry name" value="GLYCEROL-3-PHOSPHATE DEHYDROGENASE"/>
    <property type="match status" value="1"/>
</dbReference>
<name>A0A6J6EQ41_9ZZZZ</name>
<feature type="domain" description="Alpha-glycerophosphate oxidase C-terminal" evidence="7">
    <location>
        <begin position="452"/>
        <end position="548"/>
    </location>
</feature>
<evidence type="ECO:0000256" key="5">
    <source>
        <dbReference type="ARBA" id="ARBA00023002"/>
    </source>
</evidence>
<dbReference type="GO" id="GO:0004368">
    <property type="term" value="F:glycerol-3-phosphate dehydrogenase (quinone) activity"/>
    <property type="evidence" value="ECO:0007669"/>
    <property type="project" value="InterPro"/>
</dbReference>
<dbReference type="Pfam" id="PF01266">
    <property type="entry name" value="DAO"/>
    <property type="match status" value="1"/>
</dbReference>
<keyword evidence="5" id="KW-0560">Oxidoreductase</keyword>
<evidence type="ECO:0000256" key="1">
    <source>
        <dbReference type="ARBA" id="ARBA00001974"/>
    </source>
</evidence>
<reference evidence="8" key="1">
    <citation type="submission" date="2020-05" db="EMBL/GenBank/DDBJ databases">
        <authorList>
            <person name="Chiriac C."/>
            <person name="Salcher M."/>
            <person name="Ghai R."/>
            <person name="Kavagutti S V."/>
        </authorList>
    </citation>
    <scope>NUCLEOTIDE SEQUENCE</scope>
</reference>
<keyword evidence="4" id="KW-0274">FAD</keyword>
<dbReference type="PANTHER" id="PTHR11985:SF15">
    <property type="entry name" value="GLYCEROL-3-PHOSPHATE DEHYDROGENASE, MITOCHONDRIAL"/>
    <property type="match status" value="1"/>
</dbReference>
<evidence type="ECO:0000256" key="4">
    <source>
        <dbReference type="ARBA" id="ARBA00022827"/>
    </source>
</evidence>
<dbReference type="AlphaFoldDB" id="A0A6J6EQ41"/>
<accession>A0A6J6EQ41</accession>
<dbReference type="InterPro" id="IPR031656">
    <property type="entry name" value="DAO_C"/>
</dbReference>
<comment type="cofactor">
    <cofactor evidence="1">
        <name>FAD</name>
        <dbReference type="ChEBI" id="CHEBI:57692"/>
    </cofactor>
</comment>
<dbReference type="InterPro" id="IPR036188">
    <property type="entry name" value="FAD/NAD-bd_sf"/>
</dbReference>
<dbReference type="Gene3D" id="3.50.50.60">
    <property type="entry name" value="FAD/NAD(P)-binding domain"/>
    <property type="match status" value="1"/>
</dbReference>
<dbReference type="InterPro" id="IPR038299">
    <property type="entry name" value="DAO_C_sf"/>
</dbReference>